<dbReference type="GO" id="GO:0034976">
    <property type="term" value="P:response to endoplasmic reticulum stress"/>
    <property type="evidence" value="ECO:0007669"/>
    <property type="project" value="TreeGrafter"/>
</dbReference>
<keyword evidence="10" id="KW-0676">Redox-active center</keyword>
<feature type="signal peptide" evidence="13">
    <location>
        <begin position="1"/>
        <end position="17"/>
    </location>
</feature>
<gene>
    <name evidence="15" type="ORF">PPRIM_AZ9-3.1.T0100104</name>
</gene>
<dbReference type="PANTHER" id="PTHR45815">
    <property type="entry name" value="PROTEIN DISULFIDE-ISOMERASE A6"/>
    <property type="match status" value="1"/>
</dbReference>
<dbReference type="InterPro" id="IPR017937">
    <property type="entry name" value="Thioredoxin_CS"/>
</dbReference>
<evidence type="ECO:0000256" key="4">
    <source>
        <dbReference type="ARBA" id="ARBA00012723"/>
    </source>
</evidence>
<dbReference type="AlphaFoldDB" id="A0A8S1JTB9"/>
<dbReference type="Proteomes" id="UP000688137">
    <property type="component" value="Unassembled WGS sequence"/>
</dbReference>
<dbReference type="EC" id="5.3.4.1" evidence="4"/>
<dbReference type="InterPro" id="IPR057305">
    <property type="entry name" value="Thioredox_PDIA6_C"/>
</dbReference>
<dbReference type="CDD" id="cd03001">
    <property type="entry name" value="PDI_a_P5"/>
    <property type="match status" value="2"/>
</dbReference>
<accession>A0A8S1JTB9</accession>
<dbReference type="PANTHER" id="PTHR45815:SF3">
    <property type="entry name" value="PROTEIN DISULFIDE-ISOMERASE A6"/>
    <property type="match status" value="1"/>
</dbReference>
<protein>
    <recommendedName>
        <fullName evidence="4">protein disulfide-isomerase</fullName>
        <ecNumber evidence="4">5.3.4.1</ecNumber>
    </recommendedName>
</protein>
<evidence type="ECO:0000313" key="15">
    <source>
        <dbReference type="EMBL" id="CAD8045942.1"/>
    </source>
</evidence>
<evidence type="ECO:0000256" key="12">
    <source>
        <dbReference type="SAM" id="MobiDB-lite"/>
    </source>
</evidence>
<evidence type="ECO:0000256" key="13">
    <source>
        <dbReference type="SAM" id="SignalP"/>
    </source>
</evidence>
<proteinExistence type="inferred from homology"/>
<dbReference type="GO" id="GO:0003756">
    <property type="term" value="F:protein disulfide isomerase activity"/>
    <property type="evidence" value="ECO:0007669"/>
    <property type="project" value="UniProtKB-EC"/>
</dbReference>
<keyword evidence="5 13" id="KW-0732">Signal</keyword>
<evidence type="ECO:0000256" key="11">
    <source>
        <dbReference type="RuleBase" id="RU004208"/>
    </source>
</evidence>
<evidence type="ECO:0000256" key="7">
    <source>
        <dbReference type="ARBA" id="ARBA00022824"/>
    </source>
</evidence>
<dbReference type="InterPro" id="IPR013766">
    <property type="entry name" value="Thioredoxin_domain"/>
</dbReference>
<dbReference type="InterPro" id="IPR005788">
    <property type="entry name" value="PDI_thioredoxin-like_dom"/>
</dbReference>
<feature type="domain" description="Thioredoxin" evidence="14">
    <location>
        <begin position="143"/>
        <end position="274"/>
    </location>
</feature>
<evidence type="ECO:0000256" key="2">
    <source>
        <dbReference type="ARBA" id="ARBA00004319"/>
    </source>
</evidence>
<dbReference type="NCBIfam" id="TIGR01126">
    <property type="entry name" value="pdi_dom"/>
    <property type="match status" value="2"/>
</dbReference>
<keyword evidence="16" id="KW-1185">Reference proteome</keyword>
<feature type="domain" description="Thioredoxin" evidence="14">
    <location>
        <begin position="7"/>
        <end position="131"/>
    </location>
</feature>
<keyword evidence="6" id="KW-0677">Repeat</keyword>
<dbReference type="PROSITE" id="PS00194">
    <property type="entry name" value="THIOREDOXIN_1"/>
    <property type="match status" value="2"/>
</dbReference>
<evidence type="ECO:0000256" key="1">
    <source>
        <dbReference type="ARBA" id="ARBA00001182"/>
    </source>
</evidence>
<dbReference type="Pfam" id="PF00085">
    <property type="entry name" value="Thioredoxin"/>
    <property type="match status" value="2"/>
</dbReference>
<evidence type="ECO:0000256" key="3">
    <source>
        <dbReference type="ARBA" id="ARBA00006347"/>
    </source>
</evidence>
<name>A0A8S1JTB9_PARPR</name>
<evidence type="ECO:0000256" key="10">
    <source>
        <dbReference type="ARBA" id="ARBA00023284"/>
    </source>
</evidence>
<keyword evidence="7" id="KW-0256">Endoplasmic reticulum</keyword>
<dbReference type="PROSITE" id="PS51352">
    <property type="entry name" value="THIOREDOXIN_2"/>
    <property type="match status" value="2"/>
</dbReference>
<reference evidence="15" key="1">
    <citation type="submission" date="2021-01" db="EMBL/GenBank/DDBJ databases">
        <authorList>
            <consortium name="Genoscope - CEA"/>
            <person name="William W."/>
        </authorList>
    </citation>
    <scope>NUCLEOTIDE SEQUENCE</scope>
</reference>
<comment type="similarity">
    <text evidence="3 11">Belongs to the protein disulfide isomerase family.</text>
</comment>
<feature type="region of interest" description="Disordered" evidence="12">
    <location>
        <begin position="134"/>
        <end position="161"/>
    </location>
</feature>
<evidence type="ECO:0000256" key="6">
    <source>
        <dbReference type="ARBA" id="ARBA00022737"/>
    </source>
</evidence>
<dbReference type="FunFam" id="3.40.30.10:FF:000032">
    <property type="entry name" value="Protein disulfide-isomerase A6 homolog"/>
    <property type="match status" value="1"/>
</dbReference>
<evidence type="ECO:0000259" key="14">
    <source>
        <dbReference type="PROSITE" id="PS51352"/>
    </source>
</evidence>
<sequence length="425" mass="47298">MNKVICLLSLLLATSYALYDSRSKVQLLTPQTFREKVLNSKSLWIVEFFAPWCGHCKALAPEYEKAAKALEGIVNIAAVDADAHKDLGGQYGIQGFPTIKFFGENKNSPSDYQGERSAQGIINFALEQVKSTVNSRQKGSSSNRNQQKQSSGSGSGSGSGSADDVIVLTDSTFDENVLKSKDSWFVEFYAPWCGHCKKLEPEWNKVGSELKGKVKVAKIDATANTQLATRFGVSGYPTLKFFPAGFSNDSEAIAYDGARDSSAMIEFALEQSNKSKKVEVVELLSKDILKENCLDYNGVCIIAFLPHIYDSNKQERNQYINQLLEVAKSLKNKPVNFLWTQGGDNYEFEEAFQSAAAHPSVMALSGRKSVYAKLKGAFSKQNIEQFVNNVLNGREHFNQYSQLPNFKKVEKWDGQNHKPVYNDEF</sequence>
<evidence type="ECO:0000256" key="5">
    <source>
        <dbReference type="ARBA" id="ARBA00022729"/>
    </source>
</evidence>
<dbReference type="EMBL" id="CAJJDM010000007">
    <property type="protein sequence ID" value="CAD8045942.1"/>
    <property type="molecule type" value="Genomic_DNA"/>
</dbReference>
<comment type="catalytic activity">
    <reaction evidence="1">
        <text>Catalyzes the rearrangement of -S-S- bonds in proteins.</text>
        <dbReference type="EC" id="5.3.4.1"/>
    </reaction>
</comment>
<dbReference type="GO" id="GO:0005788">
    <property type="term" value="C:endoplasmic reticulum lumen"/>
    <property type="evidence" value="ECO:0007669"/>
    <property type="project" value="UniProtKB-SubCell"/>
</dbReference>
<feature type="compositionally biased region" description="Low complexity" evidence="12">
    <location>
        <begin position="135"/>
        <end position="152"/>
    </location>
</feature>
<evidence type="ECO:0000313" key="16">
    <source>
        <dbReference type="Proteomes" id="UP000688137"/>
    </source>
</evidence>
<evidence type="ECO:0000256" key="9">
    <source>
        <dbReference type="ARBA" id="ARBA00023235"/>
    </source>
</evidence>
<comment type="caution">
    <text evidence="15">The sequence shown here is derived from an EMBL/GenBank/DDBJ whole genome shotgun (WGS) entry which is preliminary data.</text>
</comment>
<organism evidence="15 16">
    <name type="scientific">Paramecium primaurelia</name>
    <dbReference type="NCBI Taxonomy" id="5886"/>
    <lineage>
        <taxon>Eukaryota</taxon>
        <taxon>Sar</taxon>
        <taxon>Alveolata</taxon>
        <taxon>Ciliophora</taxon>
        <taxon>Intramacronucleata</taxon>
        <taxon>Oligohymenophorea</taxon>
        <taxon>Peniculida</taxon>
        <taxon>Parameciidae</taxon>
        <taxon>Paramecium</taxon>
    </lineage>
</organism>
<dbReference type="GO" id="GO:0015035">
    <property type="term" value="F:protein-disulfide reductase activity"/>
    <property type="evidence" value="ECO:0007669"/>
    <property type="project" value="TreeGrafter"/>
</dbReference>
<evidence type="ECO:0000256" key="8">
    <source>
        <dbReference type="ARBA" id="ARBA00023157"/>
    </source>
</evidence>
<keyword evidence="9" id="KW-0413">Isomerase</keyword>
<comment type="subcellular location">
    <subcellularLocation>
        <location evidence="2">Endoplasmic reticulum lumen</location>
    </subcellularLocation>
</comment>
<dbReference type="OMA" id="KQKLWGW"/>
<feature type="chain" id="PRO_5035768122" description="protein disulfide-isomerase" evidence="13">
    <location>
        <begin position="18"/>
        <end position="425"/>
    </location>
</feature>
<dbReference type="Pfam" id="PF24541">
    <property type="entry name" value="Thioredox_PDIA6_C"/>
    <property type="match status" value="1"/>
</dbReference>
<keyword evidence="8" id="KW-1015">Disulfide bond</keyword>